<evidence type="ECO:0000256" key="15">
    <source>
        <dbReference type="RuleBase" id="RU365021"/>
    </source>
</evidence>
<feature type="transmembrane region" description="Helical" evidence="15">
    <location>
        <begin position="705"/>
        <end position="724"/>
    </location>
</feature>
<evidence type="ECO:0000256" key="8">
    <source>
        <dbReference type="ARBA" id="ARBA00022519"/>
    </source>
</evidence>
<keyword evidence="13 15" id="KW-0472">Membrane</keyword>
<evidence type="ECO:0000256" key="9">
    <source>
        <dbReference type="ARBA" id="ARBA00022636"/>
    </source>
</evidence>
<comment type="similarity">
    <text evidence="4 15">Belongs to the AcsB/BcsB family.</text>
</comment>
<accession>A0A098GA21</accession>
<evidence type="ECO:0000256" key="12">
    <source>
        <dbReference type="ARBA" id="ARBA00022989"/>
    </source>
</evidence>
<dbReference type="STRING" id="1212491.LFA_2987"/>
<evidence type="ECO:0000313" key="16">
    <source>
        <dbReference type="EMBL" id="CEG58335.1"/>
    </source>
</evidence>
<keyword evidence="11 15" id="KW-0135">Cellulose biosynthesis</keyword>
<evidence type="ECO:0000256" key="14">
    <source>
        <dbReference type="ARBA" id="ARBA00033444"/>
    </source>
</evidence>
<dbReference type="RefSeq" id="WP_084602190.1">
    <property type="nucleotide sequence ID" value="NZ_LN614827.1"/>
</dbReference>
<keyword evidence="10 15" id="KW-0812">Transmembrane</keyword>
<dbReference type="HOGENOM" id="CLU_003556_1_1_6"/>
<evidence type="ECO:0000256" key="2">
    <source>
        <dbReference type="ARBA" id="ARBA00004377"/>
    </source>
</evidence>
<comment type="subcellular location">
    <subcellularLocation>
        <location evidence="2">Cell inner membrane</location>
        <topology evidence="2">Single-pass membrane protein</topology>
    </subcellularLocation>
</comment>
<evidence type="ECO:0000256" key="7">
    <source>
        <dbReference type="ARBA" id="ARBA00022475"/>
    </source>
</evidence>
<keyword evidence="15" id="KW-0732">Signal</keyword>
<dbReference type="NCBIfam" id="NF008323">
    <property type="entry name" value="PRK11114.1-1"/>
    <property type="match status" value="1"/>
</dbReference>
<evidence type="ECO:0000256" key="6">
    <source>
        <dbReference type="ARBA" id="ARBA00021844"/>
    </source>
</evidence>
<dbReference type="PRINTS" id="PR01440">
    <property type="entry name" value="CELLSNTHASEB"/>
</dbReference>
<comment type="function">
    <text evidence="1 15">Binds the cellulose synthase activator, bis-(3'-5') cyclic diguanylic acid (c-di-GMP).</text>
</comment>
<dbReference type="InterPro" id="IPR003920">
    <property type="entry name" value="Cell_synth_B"/>
</dbReference>
<evidence type="ECO:0000256" key="10">
    <source>
        <dbReference type="ARBA" id="ARBA00022692"/>
    </source>
</evidence>
<evidence type="ECO:0000256" key="13">
    <source>
        <dbReference type="ARBA" id="ARBA00023136"/>
    </source>
</evidence>
<dbReference type="GO" id="GO:0006011">
    <property type="term" value="P:UDP-alpha-D-glucose metabolic process"/>
    <property type="evidence" value="ECO:0007669"/>
    <property type="project" value="InterPro"/>
</dbReference>
<evidence type="ECO:0000256" key="5">
    <source>
        <dbReference type="ARBA" id="ARBA00011437"/>
    </source>
</evidence>
<dbReference type="OrthoDB" id="9806702at2"/>
<evidence type="ECO:0000256" key="11">
    <source>
        <dbReference type="ARBA" id="ARBA00022916"/>
    </source>
</evidence>
<feature type="chain" id="PRO_5015217368" description="Cyclic di-GMP-binding protein" evidence="15">
    <location>
        <begin position="23"/>
        <end position="738"/>
    </location>
</feature>
<dbReference type="Pfam" id="PF03170">
    <property type="entry name" value="BcsB"/>
    <property type="match status" value="1"/>
</dbReference>
<dbReference type="GO" id="GO:0030244">
    <property type="term" value="P:cellulose biosynthetic process"/>
    <property type="evidence" value="ECO:0007669"/>
    <property type="project" value="UniProtKB-KW"/>
</dbReference>
<evidence type="ECO:0000256" key="4">
    <source>
        <dbReference type="ARBA" id="ARBA00010714"/>
    </source>
</evidence>
<keyword evidence="9 15" id="KW-0973">c-di-GMP</keyword>
<keyword evidence="7 15" id="KW-1003">Cell membrane</keyword>
<dbReference type="EMBL" id="LN614827">
    <property type="protein sequence ID" value="CEG58335.1"/>
    <property type="molecule type" value="Genomic_DNA"/>
</dbReference>
<keyword evidence="12 15" id="KW-1133">Transmembrane helix</keyword>
<comment type="pathway">
    <text evidence="3 15">Glycan metabolism; bacterial cellulose biosynthesis.</text>
</comment>
<dbReference type="Gene3D" id="2.60.120.260">
    <property type="entry name" value="Galactose-binding domain-like"/>
    <property type="match status" value="2"/>
</dbReference>
<dbReference type="PANTHER" id="PTHR39083:SF1">
    <property type="entry name" value="CYCLIC DI-GMP-BINDING PROTEIN"/>
    <property type="match status" value="1"/>
</dbReference>
<name>A0A098GA21_9GAMM</name>
<organism evidence="16 17">
    <name type="scientific">Legionella fallonii LLAP-10</name>
    <dbReference type="NCBI Taxonomy" id="1212491"/>
    <lineage>
        <taxon>Bacteria</taxon>
        <taxon>Pseudomonadati</taxon>
        <taxon>Pseudomonadota</taxon>
        <taxon>Gammaproteobacteria</taxon>
        <taxon>Legionellales</taxon>
        <taxon>Legionellaceae</taxon>
        <taxon>Legionella</taxon>
    </lineage>
</organism>
<dbReference type="AlphaFoldDB" id="A0A098GA21"/>
<keyword evidence="8 15" id="KW-0997">Cell inner membrane</keyword>
<dbReference type="UniPathway" id="UPA00694"/>
<dbReference type="Proteomes" id="UP000032430">
    <property type="component" value="Chromosome I"/>
</dbReference>
<proteinExistence type="inferred from homology"/>
<dbReference type="GO" id="GO:0005886">
    <property type="term" value="C:plasma membrane"/>
    <property type="evidence" value="ECO:0007669"/>
    <property type="project" value="UniProtKB-SubCell"/>
</dbReference>
<feature type="signal peptide" evidence="15">
    <location>
        <begin position="1"/>
        <end position="22"/>
    </location>
</feature>
<comment type="subunit">
    <text evidence="5 15">Tightly associated with the cellulose synthase catalytic subunit.</text>
</comment>
<protein>
    <recommendedName>
        <fullName evidence="6 15">Cyclic di-GMP-binding protein</fullName>
    </recommendedName>
    <alternativeName>
        <fullName evidence="14 15">Cellulose synthase regulatory subunit</fullName>
    </alternativeName>
</protein>
<keyword evidence="17" id="KW-1185">Reference proteome</keyword>
<evidence type="ECO:0000313" key="17">
    <source>
        <dbReference type="Proteomes" id="UP000032430"/>
    </source>
</evidence>
<dbReference type="InterPro" id="IPR018513">
    <property type="entry name" value="Cell_synthase_bac"/>
</dbReference>
<sequence length="738" mass="83045">MKIKKTIITLLILKLISFCLQAAPVIPTPSVQTTKTELPTLTSAPSRKAQLFFNNKEQQKSNFTLTNYSTGRYIEFNVRKDELVTQAVLHLQFTPSPALTPLLSQLKIYINDSIINVSTINEQQLGKLNSIDIPIDPRFISDFNRIRLEFIGHYKAICENPSNSSVWLEVDKNSSLDLTFQALPLENNLTYFPEPFFDRLDQNPLSLPIIFADHPDMQQQRAAAILASWFGSKALWRGVSFPVLFNNLPKSNAVVFATNAQRPDFLKNYKTVNAPTIEMISHPNNPYIKLLLILGRDDHDLLMAVRGIAQGNILFRGPSVIVDNVRMLKPRTPYDAPNWIPTDRPVTFAQLEEFGGQLQTKGYDPYPIMLNFKLPPDLFLNQNRGIDLRLKYRYSEPPEHSISQLYISLNNYFIESYKLESRKAEKSLPTTQQLFINATELGLNNQLTFLFQYGTQIGGDPCTTYNLVDNFAVIDGSSTINFSDYSHHITMPNLNAFATSGFPFSILADLSQTVVYVNQPQPEAVSSLLNVIGNIGAATGYPAIAMTLTNDWSQVKNKDVDILIIGTLPEELRDNSDINILLNKTRDWIKSPLNQNKAADSQLNNINVAESKTTVSASESMAAIFGIQSPYHKKRSIVALLAENQQAFVLLNNALADKKNLDKIFGSVTLIRNTKVDSLRVGNAYSLGNLRGWQNFWLALEKHPIKLALISLLGAIIITFLLWVRLSIISQRRLNDNH</sequence>
<gene>
    <name evidence="16" type="primary">bcsB</name>
    <name evidence="16" type="ORF">LFA_2987</name>
</gene>
<dbReference type="NCBIfam" id="NF008325">
    <property type="entry name" value="PRK11114.1-3"/>
    <property type="match status" value="1"/>
</dbReference>
<dbReference type="KEGG" id="lfa:LFA_2987"/>
<evidence type="ECO:0000256" key="1">
    <source>
        <dbReference type="ARBA" id="ARBA00002057"/>
    </source>
</evidence>
<reference evidence="17" key="1">
    <citation type="submission" date="2014-09" db="EMBL/GenBank/DDBJ databases">
        <authorList>
            <person name="Gomez-Valero L."/>
        </authorList>
    </citation>
    <scope>NUCLEOTIDE SEQUENCE [LARGE SCALE GENOMIC DNA]</scope>
    <source>
        <strain evidence="17">ATCC700992</strain>
    </source>
</reference>
<evidence type="ECO:0000256" key="3">
    <source>
        <dbReference type="ARBA" id="ARBA00005186"/>
    </source>
</evidence>
<dbReference type="PANTHER" id="PTHR39083">
    <property type="entry name" value="CYCLIC DI-GMP-BINDING PROTEIN"/>
    <property type="match status" value="1"/>
</dbReference>